<evidence type="ECO:0000256" key="1">
    <source>
        <dbReference type="ARBA" id="ARBA00006865"/>
    </source>
</evidence>
<keyword evidence="4" id="KW-0378">Hydrolase</keyword>
<accession>A0A5C7GIQ3</accession>
<sequence>MLKQLYFIVLILFISCSSGGGDDINPPVEPEAIIPSNLVLTVNVVGADNSNPNGDGSGVIQCTATATNAVKYGFKFGSDAEVEDGDGNLEYTFSTKGTNSYLVTVFAYSSTGQNISAFKNIDVYVTDSSGPQLIWSDEFNDDGAVSSAKWLAETVPPNNGSWWNEEVQHYTDRLENAFLSDGTLKIVAKKENYTFQSSTKEYTSARLITKDKFDFTYGKVDVRAKLPASQGTWPAIWLLGSNIDSVGWPICGEIDIMEQTGANKNKILGTCHWSANGNNASYGLESDISNASTEFHVYSMEWTETYIKIFLDEVEYYEIALNNDLPFNKDFFLILNVAMGGTLGGTIDSGFTEDTMEIDYIRVYQ</sequence>
<dbReference type="RefSeq" id="WP_147768084.1">
    <property type="nucleotide sequence ID" value="NZ_VRKQ01000010.1"/>
</dbReference>
<dbReference type="PANTHER" id="PTHR10963">
    <property type="entry name" value="GLYCOSYL HYDROLASE-RELATED"/>
    <property type="match status" value="1"/>
</dbReference>
<comment type="caution">
    <text evidence="4">The sequence shown here is derived from an EMBL/GenBank/DDBJ whole genome shotgun (WGS) entry which is preliminary data.</text>
</comment>
<protein>
    <submittedName>
        <fullName evidence="4">Family 16 glycosylhydrolase</fullName>
    </submittedName>
</protein>
<dbReference type="EMBL" id="VRKQ01000010">
    <property type="protein sequence ID" value="TXG36995.1"/>
    <property type="molecule type" value="Genomic_DNA"/>
</dbReference>
<gene>
    <name evidence="4" type="ORF">FUA22_10515</name>
</gene>
<reference evidence="4 5" key="1">
    <citation type="submission" date="2019-08" db="EMBL/GenBank/DDBJ databases">
        <title>Seonamhaeicola sediminis sp. nov., isolated from marine sediment.</title>
        <authorList>
            <person name="Cao W.R."/>
        </authorList>
    </citation>
    <scope>NUCLEOTIDE SEQUENCE [LARGE SCALE GENOMIC DNA]</scope>
    <source>
        <strain evidence="4 5">1505</strain>
    </source>
</reference>
<dbReference type="PROSITE" id="PS51762">
    <property type="entry name" value="GH16_2"/>
    <property type="match status" value="1"/>
</dbReference>
<dbReference type="InterPro" id="IPR013320">
    <property type="entry name" value="ConA-like_dom_sf"/>
</dbReference>
<dbReference type="GO" id="GO:0004553">
    <property type="term" value="F:hydrolase activity, hydrolyzing O-glycosyl compounds"/>
    <property type="evidence" value="ECO:0007669"/>
    <property type="project" value="InterPro"/>
</dbReference>
<dbReference type="Gene3D" id="2.60.120.200">
    <property type="match status" value="1"/>
</dbReference>
<evidence type="ECO:0000256" key="2">
    <source>
        <dbReference type="SAM" id="SignalP"/>
    </source>
</evidence>
<dbReference type="OrthoDB" id="9809583at2"/>
<name>A0A5C7GIQ3_9FLAO</name>
<proteinExistence type="inferred from homology"/>
<evidence type="ECO:0000313" key="4">
    <source>
        <dbReference type="EMBL" id="TXG36995.1"/>
    </source>
</evidence>
<feature type="domain" description="GH16" evidence="3">
    <location>
        <begin position="116"/>
        <end position="365"/>
    </location>
</feature>
<feature type="signal peptide" evidence="2">
    <location>
        <begin position="1"/>
        <end position="20"/>
    </location>
</feature>
<feature type="chain" id="PRO_5022970385" evidence="2">
    <location>
        <begin position="21"/>
        <end position="365"/>
    </location>
</feature>
<dbReference type="InterPro" id="IPR000757">
    <property type="entry name" value="Beta-glucanase-like"/>
</dbReference>
<keyword evidence="5" id="KW-1185">Reference proteome</keyword>
<dbReference type="PROSITE" id="PS51257">
    <property type="entry name" value="PROKAR_LIPOPROTEIN"/>
    <property type="match status" value="1"/>
</dbReference>
<dbReference type="PANTHER" id="PTHR10963:SF55">
    <property type="entry name" value="GLYCOSIDE HYDROLASE FAMILY 16 PROTEIN"/>
    <property type="match status" value="1"/>
</dbReference>
<dbReference type="SUPFAM" id="SSF49899">
    <property type="entry name" value="Concanavalin A-like lectins/glucanases"/>
    <property type="match status" value="1"/>
</dbReference>
<evidence type="ECO:0000259" key="3">
    <source>
        <dbReference type="PROSITE" id="PS51762"/>
    </source>
</evidence>
<dbReference type="Pfam" id="PF00722">
    <property type="entry name" value="Glyco_hydro_16"/>
    <property type="match status" value="1"/>
</dbReference>
<organism evidence="4 5">
    <name type="scientific">Seonamhaeicola maritimus</name>
    <dbReference type="NCBI Taxonomy" id="2591822"/>
    <lineage>
        <taxon>Bacteria</taxon>
        <taxon>Pseudomonadati</taxon>
        <taxon>Bacteroidota</taxon>
        <taxon>Flavobacteriia</taxon>
        <taxon>Flavobacteriales</taxon>
        <taxon>Flavobacteriaceae</taxon>
    </lineage>
</organism>
<dbReference type="CDD" id="cd08023">
    <property type="entry name" value="GH16_laminarinase_like"/>
    <property type="match status" value="1"/>
</dbReference>
<dbReference type="Proteomes" id="UP000321080">
    <property type="component" value="Unassembled WGS sequence"/>
</dbReference>
<dbReference type="GO" id="GO:0005975">
    <property type="term" value="P:carbohydrate metabolic process"/>
    <property type="evidence" value="ECO:0007669"/>
    <property type="project" value="InterPro"/>
</dbReference>
<keyword evidence="2" id="KW-0732">Signal</keyword>
<dbReference type="AlphaFoldDB" id="A0A5C7GIQ3"/>
<dbReference type="InterPro" id="IPR050546">
    <property type="entry name" value="Glycosyl_Hydrlase_16"/>
</dbReference>
<evidence type="ECO:0000313" key="5">
    <source>
        <dbReference type="Proteomes" id="UP000321080"/>
    </source>
</evidence>
<comment type="similarity">
    <text evidence="1">Belongs to the glycosyl hydrolase 16 family.</text>
</comment>